<keyword evidence="9" id="KW-1185">Reference proteome</keyword>
<dbReference type="Gene3D" id="3.40.50.150">
    <property type="entry name" value="Vaccinia Virus protein VP39"/>
    <property type="match status" value="1"/>
</dbReference>
<evidence type="ECO:0000256" key="7">
    <source>
        <dbReference type="SAM" id="MobiDB-lite"/>
    </source>
</evidence>
<comment type="caution">
    <text evidence="8">The sequence shown here is derived from an EMBL/GenBank/DDBJ whole genome shotgun (WGS) entry which is preliminary data.</text>
</comment>
<keyword evidence="4 6" id="KW-0808">Transferase</keyword>
<dbReference type="EC" id="2.1.1.-" evidence="6"/>
<dbReference type="EMBL" id="JAVLVT010000006">
    <property type="protein sequence ID" value="MDS1271469.1"/>
    <property type="molecule type" value="Genomic_DNA"/>
</dbReference>
<dbReference type="SUPFAM" id="SSF53335">
    <property type="entry name" value="S-adenosyl-L-methionine-dependent methyltransferases"/>
    <property type="match status" value="1"/>
</dbReference>
<evidence type="ECO:0000256" key="6">
    <source>
        <dbReference type="HAMAP-Rule" id="MF_00074"/>
    </source>
</evidence>
<evidence type="ECO:0000256" key="2">
    <source>
        <dbReference type="ARBA" id="ARBA00022552"/>
    </source>
</evidence>
<reference evidence="9" key="1">
    <citation type="submission" date="2023-07" db="EMBL/GenBank/DDBJ databases">
        <title>Novel species in the genus Lipingzhangella isolated from Sambhar Salt Lake.</title>
        <authorList>
            <person name="Jiya N."/>
            <person name="Kajale S."/>
            <person name="Sharma A."/>
        </authorList>
    </citation>
    <scope>NUCLEOTIDE SEQUENCE [LARGE SCALE GENOMIC DNA]</scope>
    <source>
        <strain evidence="9">LS1_29</strain>
    </source>
</reference>
<dbReference type="NCBIfam" id="TIGR00138">
    <property type="entry name" value="rsmG_gidB"/>
    <property type="match status" value="1"/>
</dbReference>
<organism evidence="8 9">
    <name type="scientific">Lipingzhangella rawalii</name>
    <dbReference type="NCBI Taxonomy" id="2055835"/>
    <lineage>
        <taxon>Bacteria</taxon>
        <taxon>Bacillati</taxon>
        <taxon>Actinomycetota</taxon>
        <taxon>Actinomycetes</taxon>
        <taxon>Streptosporangiales</taxon>
        <taxon>Nocardiopsidaceae</taxon>
        <taxon>Lipingzhangella</taxon>
    </lineage>
</organism>
<feature type="binding site" evidence="6">
    <location>
        <position position="135"/>
    </location>
    <ligand>
        <name>S-adenosyl-L-methionine</name>
        <dbReference type="ChEBI" id="CHEBI:59789"/>
    </ligand>
</feature>
<protein>
    <recommendedName>
        <fullName evidence="6">Ribosomal RNA small subunit methyltransferase G</fullName>
        <ecNumber evidence="6">2.1.1.-</ecNumber>
    </recommendedName>
    <alternativeName>
        <fullName evidence="6">16S rRNA 7-methylguanosine methyltransferase</fullName>
        <shortName evidence="6">16S rRNA m7G methyltransferase</shortName>
    </alternativeName>
</protein>
<dbReference type="Pfam" id="PF02527">
    <property type="entry name" value="GidB"/>
    <property type="match status" value="1"/>
</dbReference>
<accession>A0ABU2H839</accession>
<dbReference type="GO" id="GO:0032259">
    <property type="term" value="P:methylation"/>
    <property type="evidence" value="ECO:0007669"/>
    <property type="project" value="UniProtKB-KW"/>
</dbReference>
<keyword evidence="5 6" id="KW-0949">S-adenosyl-L-methionine</keyword>
<dbReference type="PANTHER" id="PTHR31760">
    <property type="entry name" value="S-ADENOSYL-L-METHIONINE-DEPENDENT METHYLTRANSFERASES SUPERFAMILY PROTEIN"/>
    <property type="match status" value="1"/>
</dbReference>
<keyword evidence="3 6" id="KW-0489">Methyltransferase</keyword>
<keyword evidence="2 6" id="KW-0698">rRNA processing</keyword>
<comment type="function">
    <text evidence="6">Specifically methylates the N7 position of a guanine in 16S rRNA.</text>
</comment>
<evidence type="ECO:0000256" key="3">
    <source>
        <dbReference type="ARBA" id="ARBA00022603"/>
    </source>
</evidence>
<keyword evidence="1 6" id="KW-0963">Cytoplasm</keyword>
<feature type="binding site" evidence="6">
    <location>
        <position position="69"/>
    </location>
    <ligand>
        <name>S-adenosyl-L-methionine</name>
        <dbReference type="ChEBI" id="CHEBI:59789"/>
    </ligand>
</feature>
<comment type="similarity">
    <text evidence="6">Belongs to the methyltransferase superfamily. RNA methyltransferase RsmG family.</text>
</comment>
<dbReference type="HAMAP" id="MF_00074">
    <property type="entry name" value="16SrRNA_methyltr_G"/>
    <property type="match status" value="1"/>
</dbReference>
<evidence type="ECO:0000256" key="4">
    <source>
        <dbReference type="ARBA" id="ARBA00022679"/>
    </source>
</evidence>
<comment type="subcellular location">
    <subcellularLocation>
        <location evidence="6">Cytoplasm</location>
    </subcellularLocation>
</comment>
<dbReference type="Proteomes" id="UP001250214">
    <property type="component" value="Unassembled WGS sequence"/>
</dbReference>
<evidence type="ECO:0000256" key="5">
    <source>
        <dbReference type="ARBA" id="ARBA00022691"/>
    </source>
</evidence>
<dbReference type="InterPro" id="IPR029063">
    <property type="entry name" value="SAM-dependent_MTases_sf"/>
</dbReference>
<comment type="caution">
    <text evidence="6">Lacks conserved residue(s) required for the propagation of feature annotation.</text>
</comment>
<feature type="region of interest" description="Disordered" evidence="7">
    <location>
        <begin position="204"/>
        <end position="231"/>
    </location>
</feature>
<evidence type="ECO:0000313" key="9">
    <source>
        <dbReference type="Proteomes" id="UP001250214"/>
    </source>
</evidence>
<evidence type="ECO:0000256" key="1">
    <source>
        <dbReference type="ARBA" id="ARBA00022490"/>
    </source>
</evidence>
<dbReference type="CDD" id="cd02440">
    <property type="entry name" value="AdoMet_MTases"/>
    <property type="match status" value="1"/>
</dbReference>
<dbReference type="InterPro" id="IPR003682">
    <property type="entry name" value="rRNA_ssu_MeTfrase_G"/>
</dbReference>
<dbReference type="GO" id="GO:0008168">
    <property type="term" value="F:methyltransferase activity"/>
    <property type="evidence" value="ECO:0007669"/>
    <property type="project" value="UniProtKB-KW"/>
</dbReference>
<feature type="binding site" evidence="6">
    <location>
        <begin position="120"/>
        <end position="121"/>
    </location>
    <ligand>
        <name>S-adenosyl-L-methionine</name>
        <dbReference type="ChEBI" id="CHEBI:59789"/>
    </ligand>
</feature>
<dbReference type="RefSeq" id="WP_310913217.1">
    <property type="nucleotide sequence ID" value="NZ_JAVLVT010000006.1"/>
</dbReference>
<evidence type="ECO:0000313" key="8">
    <source>
        <dbReference type="EMBL" id="MDS1271469.1"/>
    </source>
</evidence>
<sequence length="231" mass="24904">MQQPPREAEELFGSALSHVERYAELLSSVGVDRGLIGPREVPRLWERHLMNCGVVTELVPERAELVDVGSGAGLPGVVLGIMRPDIVVTLIEPLLRRSVFLRECREELQLDNVTVVRGRAEELAGQYSVDVVTARAVAPLPRLAGWALPLLRPGGQLLALKGAQAEAELESARNDLLGQRASSAEVIRVGNGKVDPATTVVRVTADSRVGESRTSTGRRGSGGGRKRGRKR</sequence>
<proteinExistence type="inferred from homology"/>
<gene>
    <name evidence="6 8" type="primary">rsmG</name>
    <name evidence="8" type="ORF">RIF23_14315</name>
</gene>
<dbReference type="PANTHER" id="PTHR31760:SF0">
    <property type="entry name" value="S-ADENOSYL-L-METHIONINE-DEPENDENT METHYLTRANSFERASES SUPERFAMILY PROTEIN"/>
    <property type="match status" value="1"/>
</dbReference>
<name>A0ABU2H839_9ACTN</name>
<feature type="binding site" evidence="6">
    <location>
        <position position="74"/>
    </location>
    <ligand>
        <name>S-adenosyl-L-methionine</name>
        <dbReference type="ChEBI" id="CHEBI:59789"/>
    </ligand>
</feature>
<dbReference type="PIRSF" id="PIRSF003078">
    <property type="entry name" value="GidB"/>
    <property type="match status" value="1"/>
</dbReference>